<organism evidence="3 4">
    <name type="scientific">Lolium multiflorum</name>
    <name type="common">Italian ryegrass</name>
    <name type="synonym">Lolium perenne subsp. multiflorum</name>
    <dbReference type="NCBI Taxonomy" id="4521"/>
    <lineage>
        <taxon>Eukaryota</taxon>
        <taxon>Viridiplantae</taxon>
        <taxon>Streptophyta</taxon>
        <taxon>Embryophyta</taxon>
        <taxon>Tracheophyta</taxon>
        <taxon>Spermatophyta</taxon>
        <taxon>Magnoliopsida</taxon>
        <taxon>Liliopsida</taxon>
        <taxon>Poales</taxon>
        <taxon>Poaceae</taxon>
        <taxon>BOP clade</taxon>
        <taxon>Pooideae</taxon>
        <taxon>Poodae</taxon>
        <taxon>Poeae</taxon>
        <taxon>Poeae Chloroplast Group 2 (Poeae type)</taxon>
        <taxon>Loliodinae</taxon>
        <taxon>Loliinae</taxon>
        <taxon>Lolium</taxon>
    </lineage>
</organism>
<feature type="compositionally biased region" description="Low complexity" evidence="2">
    <location>
        <begin position="265"/>
        <end position="279"/>
    </location>
</feature>
<gene>
    <name evidence="3" type="ORF">QYE76_016869</name>
</gene>
<comment type="caution">
    <text evidence="3">The sequence shown here is derived from an EMBL/GenBank/DDBJ whole genome shotgun (WGS) entry which is preliminary data.</text>
</comment>
<dbReference type="AlphaFoldDB" id="A0AAD8VFB3"/>
<keyword evidence="4" id="KW-1185">Reference proteome</keyword>
<feature type="coiled-coil region" evidence="1">
    <location>
        <begin position="479"/>
        <end position="567"/>
    </location>
</feature>
<proteinExistence type="predicted"/>
<feature type="region of interest" description="Disordered" evidence="2">
    <location>
        <begin position="114"/>
        <end position="324"/>
    </location>
</feature>
<evidence type="ECO:0000313" key="3">
    <source>
        <dbReference type="EMBL" id="KAK1602600.1"/>
    </source>
</evidence>
<dbReference type="Proteomes" id="UP001231189">
    <property type="component" value="Unassembled WGS sequence"/>
</dbReference>
<feature type="region of interest" description="Disordered" evidence="2">
    <location>
        <begin position="28"/>
        <end position="58"/>
    </location>
</feature>
<reference evidence="3" key="1">
    <citation type="submission" date="2023-07" db="EMBL/GenBank/DDBJ databases">
        <title>A chromosome-level genome assembly of Lolium multiflorum.</title>
        <authorList>
            <person name="Chen Y."/>
            <person name="Copetti D."/>
            <person name="Kolliker R."/>
            <person name="Studer B."/>
        </authorList>
    </citation>
    <scope>NUCLEOTIDE SEQUENCE</scope>
    <source>
        <strain evidence="3">02402/16</strain>
        <tissue evidence="3">Leaf</tissue>
    </source>
</reference>
<protein>
    <submittedName>
        <fullName evidence="3">Uncharacterized protein</fullName>
    </submittedName>
</protein>
<evidence type="ECO:0000313" key="4">
    <source>
        <dbReference type="Proteomes" id="UP001231189"/>
    </source>
</evidence>
<evidence type="ECO:0000256" key="1">
    <source>
        <dbReference type="SAM" id="Coils"/>
    </source>
</evidence>
<name>A0AAD8VFB3_LOLMU</name>
<evidence type="ECO:0000256" key="2">
    <source>
        <dbReference type="SAM" id="MobiDB-lite"/>
    </source>
</evidence>
<keyword evidence="1" id="KW-0175">Coiled coil</keyword>
<feature type="compositionally biased region" description="Polar residues" evidence="2">
    <location>
        <begin position="232"/>
        <end position="241"/>
    </location>
</feature>
<sequence length="624" mass="67470">MLFLFENFRRISQEHPASYASDRIFQDDSDADPYVRGEQQMGRTHTPRPGNFSGKDSGSDDEVTILEVLYSFRFLMYHLSVAAPSANANLQVVERATPLQAECGAEFLEKLASEGRKKKAPTPEAGSSEIPPAKRSRVEIGGKTVTTKGYWKREMPVATGPPLKISKSASGMKPETSGDATRGSPPPQPSPVPSVGQPFCLPSGGNTSLGRATPKPSDHRAEGDFVSPPEIQDTSASNTGAGTEDAGQAEPLVPPVPKKKKKKAPSSPSKAVPDSSKPAGSAPAKDANEAPEPAKTTPTPPPATSTGKPVPAKPTPRESGKLTAQQLAAVVTAATDPSSGSRTMVLYTGRAAVVDSETASETASAQVGRITEFQHQGADLGHLLDYAEKWNRADLTPATWGLGKDKLPVVDLSGPRSTGQNFGRLRRVAKEFDNAWHDASTNVTSTLDTRKQLFGELLWEHRELSEAHSKCQVLPEVSFEDLSAELAALKAEKEQLTTAHREMKEQAMQAELRHARELKEAKAAAEAKLDETLKEYTDSTAGLRKELEEETAARKAAQDKIAQLTADQADYDRMVMQIDALACSKRFLLFFSCLEAFSSYRYVLTPDAFLFVWIFPDSQTHAIA</sequence>
<accession>A0AAD8VFB3</accession>
<dbReference type="EMBL" id="JAUUTY010000227">
    <property type="protein sequence ID" value="KAK1602600.1"/>
    <property type="molecule type" value="Genomic_DNA"/>
</dbReference>